<dbReference type="SUPFAM" id="SSF55120">
    <property type="entry name" value="Pseudouridine synthase"/>
    <property type="match status" value="1"/>
</dbReference>
<dbReference type="CDD" id="cd02576">
    <property type="entry name" value="PseudoU_synth_ScPUS7"/>
    <property type="match status" value="1"/>
</dbReference>
<dbReference type="Proteomes" id="UP000007799">
    <property type="component" value="Unassembled WGS sequence"/>
</dbReference>
<feature type="region of interest" description="Disordered" evidence="3">
    <location>
        <begin position="219"/>
        <end position="281"/>
    </location>
</feature>
<feature type="region of interest" description="Disordered" evidence="3">
    <location>
        <begin position="701"/>
        <end position="728"/>
    </location>
</feature>
<evidence type="ECO:0000256" key="1">
    <source>
        <dbReference type="ARBA" id="ARBA00007953"/>
    </source>
</evidence>
<dbReference type="STRING" id="946362.F2UA62"/>
<evidence type="ECO:0000259" key="4">
    <source>
        <dbReference type="PROSITE" id="PS50984"/>
    </source>
</evidence>
<dbReference type="OrthoDB" id="447290at2759"/>
<dbReference type="RefSeq" id="XP_004993918.1">
    <property type="nucleotide sequence ID" value="XM_004993861.1"/>
</dbReference>
<dbReference type="PANTHER" id="PTHR13326:SF21">
    <property type="entry name" value="PSEUDOURIDYLATE SYNTHASE PUS7L"/>
    <property type="match status" value="1"/>
</dbReference>
<dbReference type="AlphaFoldDB" id="F2UA62"/>
<dbReference type="eggNOG" id="KOG2339">
    <property type="taxonomic scope" value="Eukaryota"/>
</dbReference>
<proteinExistence type="inferred from homology"/>
<dbReference type="InterPro" id="IPR011760">
    <property type="entry name" value="PsdUridine_synth_TruD_insert"/>
</dbReference>
<dbReference type="InterPro" id="IPR020103">
    <property type="entry name" value="PsdUridine_synth_cat_dom_sf"/>
</dbReference>
<feature type="region of interest" description="Disordered" evidence="3">
    <location>
        <begin position="25"/>
        <end position="53"/>
    </location>
</feature>
<feature type="domain" description="TRUD" evidence="4">
    <location>
        <begin position="398"/>
        <end position="619"/>
    </location>
</feature>
<dbReference type="FunCoup" id="F2UA62">
    <property type="interactions" value="1193"/>
</dbReference>
<dbReference type="OMA" id="WINYFGH"/>
<dbReference type="EMBL" id="GL832966">
    <property type="protein sequence ID" value="EGD73637.1"/>
    <property type="molecule type" value="Genomic_DNA"/>
</dbReference>
<dbReference type="GO" id="GO:0005634">
    <property type="term" value="C:nucleus"/>
    <property type="evidence" value="ECO:0007669"/>
    <property type="project" value="TreeGrafter"/>
</dbReference>
<feature type="compositionally biased region" description="Low complexity" evidence="3">
    <location>
        <begin position="718"/>
        <end position="728"/>
    </location>
</feature>
<dbReference type="InterPro" id="IPR042214">
    <property type="entry name" value="TruD_catalytic"/>
</dbReference>
<dbReference type="PANTHER" id="PTHR13326">
    <property type="entry name" value="TRNA PSEUDOURIDINE SYNTHASE D"/>
    <property type="match status" value="1"/>
</dbReference>
<dbReference type="GO" id="GO:0009982">
    <property type="term" value="F:pseudouridine synthase activity"/>
    <property type="evidence" value="ECO:0007669"/>
    <property type="project" value="InterPro"/>
</dbReference>
<dbReference type="Pfam" id="PF01142">
    <property type="entry name" value="TruD"/>
    <property type="match status" value="1"/>
</dbReference>
<dbReference type="KEGG" id="sre:PTSG_12299"/>
<protein>
    <recommendedName>
        <fullName evidence="4">TRUD domain-containing protein</fullName>
    </recommendedName>
</protein>
<feature type="compositionally biased region" description="Basic and acidic residues" evidence="3">
    <location>
        <begin position="244"/>
        <end position="265"/>
    </location>
</feature>
<name>F2UA62_SALR5</name>
<dbReference type="Gene3D" id="3.30.2350.20">
    <property type="entry name" value="TruD, catalytic domain"/>
    <property type="match status" value="2"/>
</dbReference>
<dbReference type="InterPro" id="IPR001656">
    <property type="entry name" value="PsdUridine_synth_TruD"/>
</dbReference>
<keyword evidence="2" id="KW-0413">Isomerase</keyword>
<feature type="compositionally biased region" description="Low complexity" evidence="3">
    <location>
        <begin position="219"/>
        <end position="241"/>
    </location>
</feature>
<gene>
    <name evidence="5" type="ORF">PTSG_12299</name>
</gene>
<dbReference type="GO" id="GO:0001522">
    <property type="term" value="P:pseudouridine synthesis"/>
    <property type="evidence" value="ECO:0007669"/>
    <property type="project" value="InterPro"/>
</dbReference>
<comment type="similarity">
    <text evidence="1">Belongs to the pseudouridine synthase TruD family.</text>
</comment>
<organism evidence="6">
    <name type="scientific">Salpingoeca rosetta (strain ATCC 50818 / BSB-021)</name>
    <dbReference type="NCBI Taxonomy" id="946362"/>
    <lineage>
        <taxon>Eukaryota</taxon>
        <taxon>Choanoflagellata</taxon>
        <taxon>Craspedida</taxon>
        <taxon>Salpingoecidae</taxon>
        <taxon>Salpingoeca</taxon>
    </lineage>
</organism>
<dbReference type="PIRSF" id="PIRSF037016">
    <property type="entry name" value="Pseudouridin_synth_euk_prd"/>
    <property type="match status" value="1"/>
</dbReference>
<dbReference type="FunFam" id="3.30.2350.20:FF:000003">
    <property type="entry name" value="Pseudouridylate synthase 7 homolog"/>
    <property type="match status" value="1"/>
</dbReference>
<keyword evidence="6" id="KW-1185">Reference proteome</keyword>
<dbReference type="PROSITE" id="PS50984">
    <property type="entry name" value="TRUD"/>
    <property type="match status" value="1"/>
</dbReference>
<dbReference type="GeneID" id="16074496"/>
<dbReference type="GO" id="GO:0003723">
    <property type="term" value="F:RNA binding"/>
    <property type="evidence" value="ECO:0007669"/>
    <property type="project" value="InterPro"/>
</dbReference>
<evidence type="ECO:0000313" key="6">
    <source>
        <dbReference type="Proteomes" id="UP000007799"/>
    </source>
</evidence>
<dbReference type="NCBIfam" id="TIGR00094">
    <property type="entry name" value="tRNA_TruD_broad"/>
    <property type="match status" value="1"/>
</dbReference>
<reference evidence="5" key="1">
    <citation type="submission" date="2009-08" db="EMBL/GenBank/DDBJ databases">
        <title>Annotation of Salpingoeca rosetta.</title>
        <authorList>
            <consortium name="The Broad Institute Genome Sequencing Platform"/>
            <person name="Russ C."/>
            <person name="Cuomo C."/>
            <person name="Burger G."/>
            <person name="Gray M.W."/>
            <person name="Holland P.W.H."/>
            <person name="King N."/>
            <person name="Lang F.B.F."/>
            <person name="Roger A.J."/>
            <person name="Ruiz-Trillo I."/>
            <person name="Young S.K."/>
            <person name="Zeng Q."/>
            <person name="Gargeya S."/>
            <person name="Alvarado L."/>
            <person name="Berlin A."/>
            <person name="Chapman S.B."/>
            <person name="Chen Z."/>
            <person name="Freedman E."/>
            <person name="Gellesch M."/>
            <person name="Goldberg J."/>
            <person name="Griggs A."/>
            <person name="Gujja S."/>
            <person name="Heilman E."/>
            <person name="Heiman D."/>
            <person name="Howarth C."/>
            <person name="Mehta T."/>
            <person name="Neiman D."/>
            <person name="Pearson M."/>
            <person name="Roberts A."/>
            <person name="Saif S."/>
            <person name="Shea T."/>
            <person name="Shenoy N."/>
            <person name="Sisk P."/>
            <person name="Stolte C."/>
            <person name="Sykes S."/>
            <person name="White J."/>
            <person name="Yandava C."/>
            <person name="Haas B."/>
            <person name="Nusbaum C."/>
            <person name="Birren B."/>
        </authorList>
    </citation>
    <scope>NUCLEOTIDE SEQUENCE [LARGE SCALE GENOMIC DNA]</scope>
    <source>
        <strain evidence="5">ATCC 50818</strain>
    </source>
</reference>
<evidence type="ECO:0000256" key="3">
    <source>
        <dbReference type="SAM" id="MobiDB-lite"/>
    </source>
</evidence>
<evidence type="ECO:0000256" key="2">
    <source>
        <dbReference type="ARBA" id="ARBA00023235"/>
    </source>
</evidence>
<dbReference type="InParanoid" id="F2UA62"/>
<sequence>MGNWFSSAVSAVLPANVRDALLQDQQHRHDDDIDSGEPAMKRAKVARTTDDDDDTMAVSTDFWPAANAPYVQLKPLTDEDVFITEFISTHKGFSGVIKQRYSDFHVTEVMPNGELAQLTTTVPPEGELPTNRGKLSFNKDAIDKLEGLLTLEEVEALVQMCYHPRKERVIVSCSDDRDERTRLHTLIKEVFPHLYSRTLTPDMDDPLMPAAVAEATADTASKGNSAATATATTTTSSSSSAGGDEARGYRLEVTREGSSVSKERVAPGFRHGGRRDDDRHSQGQYCHFTLCKENMDTNACVRLISRKLRCKPKELSYAGTKDKRAITTQRMCIRRVRAPRLACLNRCLRGMTLGDFKYENAYLRLGDHQGNRFEIVLRNCTGTDEQITQALTSLGTNGFINYFGMQRFGVCAVPTHAVGLAMLKRNFKQAIHLLLPPNARLHDGSDRACEHYHRTGDAHRALVMMPRKCDVERTILQTLEKQPNGFATALQTLPRLHRTLYMHAYQSMVWNRVVSLRLRTFGRKVLVGDLVYNKDVKFNIRAADQRKKHAVTVTAETLHKYTIHDVLMPIPGQDVPYPNNEVRDMYASVLAEDGLDIDNLPHYILECVLNGDLRYMITLPGNVTWRTMRYDDVTVPLLQSPIDRLQAAAEGKTLPDPNVPTGQYRALILGFTLDVSCYATMAIREVLKTPTDKAFQSALNAYSNKGGQGNGAKRNHRTNNNNNARSTR</sequence>
<accession>F2UA62</accession>
<evidence type="ECO:0000313" key="5">
    <source>
        <dbReference type="EMBL" id="EGD73637.1"/>
    </source>
</evidence>